<keyword evidence="8" id="KW-1279">T cell receptor</keyword>
<dbReference type="InterPro" id="IPR007110">
    <property type="entry name" value="Ig-like_dom"/>
</dbReference>
<name>A0A3Q2HMI7_HORSE</name>
<dbReference type="STRING" id="9796.ENSECAP00000035932"/>
<protein>
    <recommendedName>
        <fullName evidence="10">Ig-like domain-containing protein</fullName>
    </recommendedName>
</protein>
<evidence type="ECO:0000256" key="4">
    <source>
        <dbReference type="ARBA" id="ARBA00023136"/>
    </source>
</evidence>
<dbReference type="InterPro" id="IPR036179">
    <property type="entry name" value="Ig-like_dom_sf"/>
</dbReference>
<accession>A0A3Q2HMI7</accession>
<keyword evidence="12" id="KW-1185">Reference proteome</keyword>
<feature type="signal peptide" evidence="9">
    <location>
        <begin position="1"/>
        <end position="23"/>
    </location>
</feature>
<dbReference type="Bgee" id="ENSECAG00000038390">
    <property type="expression patterns" value="Expressed in blood and 1 other cell type or tissue"/>
</dbReference>
<keyword evidence="4" id="KW-0472">Membrane</keyword>
<comment type="subcellular location">
    <subcellularLocation>
        <location evidence="1">Cell membrane</location>
    </subcellularLocation>
</comment>
<dbReference type="AlphaFoldDB" id="A0A3Q2HMI7"/>
<dbReference type="SMR" id="A0A3Q2HMI7"/>
<proteinExistence type="predicted"/>
<dbReference type="PaxDb" id="9796-ENSECAP00000035932"/>
<evidence type="ECO:0000256" key="8">
    <source>
        <dbReference type="ARBA" id="ARBA00043266"/>
    </source>
</evidence>
<dbReference type="Proteomes" id="UP000002281">
    <property type="component" value="Unplaced"/>
</dbReference>
<evidence type="ECO:0000256" key="9">
    <source>
        <dbReference type="SAM" id="SignalP"/>
    </source>
</evidence>
<dbReference type="PROSITE" id="PS50835">
    <property type="entry name" value="IG_LIKE"/>
    <property type="match status" value="1"/>
</dbReference>
<dbReference type="InParanoid" id="A0A3Q2HMI7"/>
<reference evidence="11" key="1">
    <citation type="journal article" date="2009" name="Science">
        <title>Genome sequence, comparative analysis, and population genetics of the domestic horse.</title>
        <authorList>
            <consortium name="Broad Institute Genome Sequencing Platform"/>
            <consortium name="Broad Institute Whole Genome Assembly Team"/>
            <person name="Wade C.M."/>
            <person name="Giulotto E."/>
            <person name="Sigurdsson S."/>
            <person name="Zoli M."/>
            <person name="Gnerre S."/>
            <person name="Imsland F."/>
            <person name="Lear T.L."/>
            <person name="Adelson D.L."/>
            <person name="Bailey E."/>
            <person name="Bellone R.R."/>
            <person name="Bloecker H."/>
            <person name="Distl O."/>
            <person name="Edgar R.C."/>
            <person name="Garber M."/>
            <person name="Leeb T."/>
            <person name="Mauceli E."/>
            <person name="MacLeod J.N."/>
            <person name="Penedo M.C.T."/>
            <person name="Raison J.M."/>
            <person name="Sharpe T."/>
            <person name="Vogel J."/>
            <person name="Andersson L."/>
            <person name="Antczak D.F."/>
            <person name="Biagi T."/>
            <person name="Binns M.M."/>
            <person name="Chowdhary B.P."/>
            <person name="Coleman S.J."/>
            <person name="Della Valle G."/>
            <person name="Fryc S."/>
            <person name="Guerin G."/>
            <person name="Hasegawa T."/>
            <person name="Hill E.W."/>
            <person name="Jurka J."/>
            <person name="Kiialainen A."/>
            <person name="Lindgren G."/>
            <person name="Liu J."/>
            <person name="Magnani E."/>
            <person name="Mickelson J.R."/>
            <person name="Murray J."/>
            <person name="Nergadze S.G."/>
            <person name="Onofrio R."/>
            <person name="Pedroni S."/>
            <person name="Piras M.F."/>
            <person name="Raudsepp T."/>
            <person name="Rocchi M."/>
            <person name="Roeed K.H."/>
            <person name="Ryder O.A."/>
            <person name="Searle S."/>
            <person name="Skow L."/>
            <person name="Swinburne J.E."/>
            <person name="Syvaenen A.C."/>
            <person name="Tozaki T."/>
            <person name="Valberg S.J."/>
            <person name="Vaudin M."/>
            <person name="White J.R."/>
            <person name="Zody M.C."/>
            <person name="Lander E.S."/>
            <person name="Lindblad-Toh K."/>
        </authorList>
    </citation>
    <scope>NUCLEOTIDE SEQUENCE [LARGE SCALE GENOMIC DNA]</scope>
    <source>
        <strain evidence="11">Thoroughbred</strain>
    </source>
</reference>
<evidence type="ECO:0000313" key="11">
    <source>
        <dbReference type="Ensembl" id="ENSECAP00000035932.1"/>
    </source>
</evidence>
<organism evidence="11 12">
    <name type="scientific">Equus caballus</name>
    <name type="common">Horse</name>
    <dbReference type="NCBI Taxonomy" id="9796"/>
    <lineage>
        <taxon>Eukaryota</taxon>
        <taxon>Metazoa</taxon>
        <taxon>Chordata</taxon>
        <taxon>Craniata</taxon>
        <taxon>Vertebrata</taxon>
        <taxon>Euteleostomi</taxon>
        <taxon>Mammalia</taxon>
        <taxon>Eutheria</taxon>
        <taxon>Laurasiatheria</taxon>
        <taxon>Perissodactyla</taxon>
        <taxon>Equidae</taxon>
        <taxon>Equus</taxon>
    </lineage>
</organism>
<dbReference type="PANTHER" id="PTHR19339">
    <property type="entry name" value="T CELL RECEPTOR ALPHA VARIABLE 39"/>
    <property type="match status" value="1"/>
</dbReference>
<dbReference type="SMART" id="SM00409">
    <property type="entry name" value="IG"/>
    <property type="match status" value="1"/>
</dbReference>
<evidence type="ECO:0000256" key="7">
    <source>
        <dbReference type="ARBA" id="ARBA00038651"/>
    </source>
</evidence>
<dbReference type="Gene3D" id="2.60.40.10">
    <property type="entry name" value="Immunoglobulins"/>
    <property type="match status" value="1"/>
</dbReference>
<feature type="domain" description="Ig-like" evidence="10">
    <location>
        <begin position="24"/>
        <end position="124"/>
    </location>
</feature>
<dbReference type="InterPro" id="IPR013106">
    <property type="entry name" value="Ig_V-set"/>
</dbReference>
<evidence type="ECO:0000256" key="2">
    <source>
        <dbReference type="ARBA" id="ARBA00022475"/>
    </source>
</evidence>
<evidence type="ECO:0000256" key="3">
    <source>
        <dbReference type="ARBA" id="ARBA00022729"/>
    </source>
</evidence>
<comment type="subunit">
    <text evidence="7">Alpha-beta TR is a heterodimer composed of an alpha and beta chain; disulfide-linked. The alpha-beta TR is associated with the transmembrane signaling CD3 coreceptor proteins to form the TR-CD3 (TcR or TCR). The assembly of alpha-beta TR heterodimers with CD3 occurs in the endoplasmic reticulum where a single alpha-beta TR heterodimer associates with one CD3D-CD3E heterodimer, one CD3G-CD3E heterodimer and one CD247 homodimer forming a stable octameric structure. CD3D-CD3E and CD3G-CD3E heterodimers preferentially associate with TR alpha and TR beta chains, respectively. The association of the CD247 homodimer is the last step of TcR assembly in the endoplasmic reticulum and is required for transport to the cell surface.</text>
</comment>
<keyword evidence="5" id="KW-1015">Disulfide bond</keyword>
<keyword evidence="8" id="KW-1064">Adaptive immunity</keyword>
<evidence type="ECO:0000256" key="6">
    <source>
        <dbReference type="ARBA" id="ARBA00023180"/>
    </source>
</evidence>
<dbReference type="Ensembl" id="ENSECAT00000061737.2">
    <property type="protein sequence ID" value="ENSECAP00000035932.1"/>
    <property type="gene ID" value="ENSECAG00000038390.2"/>
</dbReference>
<dbReference type="InterPro" id="IPR003599">
    <property type="entry name" value="Ig_sub"/>
</dbReference>
<keyword evidence="2" id="KW-1003">Cell membrane</keyword>
<dbReference type="InterPro" id="IPR051896">
    <property type="entry name" value="TCR_alpha_variable"/>
</dbReference>
<evidence type="ECO:0000313" key="12">
    <source>
        <dbReference type="Proteomes" id="UP000002281"/>
    </source>
</evidence>
<reference evidence="11" key="2">
    <citation type="submission" date="2025-08" db="UniProtKB">
        <authorList>
            <consortium name="Ensembl"/>
        </authorList>
    </citation>
    <scope>IDENTIFICATION</scope>
    <source>
        <strain evidence="11">Thoroughbred</strain>
    </source>
</reference>
<dbReference type="GeneTree" id="ENSGT00940000153130"/>
<reference evidence="11" key="3">
    <citation type="submission" date="2025-09" db="UniProtKB">
        <authorList>
            <consortium name="Ensembl"/>
        </authorList>
    </citation>
    <scope>IDENTIFICATION</scope>
    <source>
        <strain evidence="11">Thoroughbred</strain>
    </source>
</reference>
<sequence length="166" mass="18294">MKTEKLLMVPVLIIWMQVSQVNGQQIQQIPPSLLLQEGENFTTYCNSSSTFNSFQWYKQRPGGSPVLLIILLSGGEVQKQERLAVQFGETRKHSSLHITAAQTADVGTYFCAGAQSSRSTCCLSPNLAVGSRSSSSLSLLRAGVRESLSHNVHEKLKFVIKKIVKL</sequence>
<dbReference type="GO" id="GO:0009617">
    <property type="term" value="P:response to bacterium"/>
    <property type="evidence" value="ECO:0000318"/>
    <property type="project" value="GO_Central"/>
</dbReference>
<keyword evidence="8" id="KW-0391">Immunity</keyword>
<dbReference type="FunCoup" id="A0A3Q2HMI7">
    <property type="interactions" value="75"/>
</dbReference>
<dbReference type="PANTHER" id="PTHR19339:SF2">
    <property type="entry name" value="T CELL RECEPTOR ALPHA VARIABLE 22"/>
    <property type="match status" value="1"/>
</dbReference>
<evidence type="ECO:0000256" key="1">
    <source>
        <dbReference type="ARBA" id="ARBA00004236"/>
    </source>
</evidence>
<dbReference type="GO" id="GO:0042101">
    <property type="term" value="C:T cell receptor complex"/>
    <property type="evidence" value="ECO:0007669"/>
    <property type="project" value="UniProtKB-KW"/>
</dbReference>
<feature type="chain" id="PRO_5018766932" description="Ig-like domain-containing protein" evidence="9">
    <location>
        <begin position="24"/>
        <end position="166"/>
    </location>
</feature>
<keyword evidence="6" id="KW-0325">Glycoprotein</keyword>
<evidence type="ECO:0000256" key="5">
    <source>
        <dbReference type="ARBA" id="ARBA00023157"/>
    </source>
</evidence>
<dbReference type="InterPro" id="IPR013783">
    <property type="entry name" value="Ig-like_fold"/>
</dbReference>
<dbReference type="SUPFAM" id="SSF48726">
    <property type="entry name" value="Immunoglobulin"/>
    <property type="match status" value="1"/>
</dbReference>
<evidence type="ECO:0000259" key="10">
    <source>
        <dbReference type="PROSITE" id="PS50835"/>
    </source>
</evidence>
<keyword evidence="3 9" id="KW-0732">Signal</keyword>
<dbReference type="Pfam" id="PF07686">
    <property type="entry name" value="V-set"/>
    <property type="match status" value="1"/>
</dbReference>